<keyword evidence="7 12" id="KW-0811">Translocation</keyword>
<evidence type="ECO:0000256" key="8">
    <source>
        <dbReference type="ARBA" id="ARBA00023136"/>
    </source>
</evidence>
<dbReference type="Gene3D" id="1.10.3370.10">
    <property type="entry name" value="SecY subunit domain"/>
    <property type="match status" value="1"/>
</dbReference>
<evidence type="ECO:0000256" key="4">
    <source>
        <dbReference type="ARBA" id="ARBA00022692"/>
    </source>
</evidence>
<evidence type="ECO:0000256" key="9">
    <source>
        <dbReference type="ARBA" id="ARBA00039733"/>
    </source>
</evidence>
<protein>
    <recommendedName>
        <fullName evidence="9 12">Protein translocase subunit SecY</fullName>
    </recommendedName>
</protein>
<evidence type="ECO:0000256" key="10">
    <source>
        <dbReference type="ARBA" id="ARBA00057692"/>
    </source>
</evidence>
<evidence type="ECO:0000256" key="12">
    <source>
        <dbReference type="HAMAP-Rule" id="MF_01465"/>
    </source>
</evidence>
<evidence type="ECO:0000256" key="13">
    <source>
        <dbReference type="RuleBase" id="RU000537"/>
    </source>
</evidence>
<dbReference type="PRINTS" id="PR00303">
    <property type="entry name" value="SECYTRNLCASE"/>
</dbReference>
<dbReference type="HAMAP" id="MF_01465">
    <property type="entry name" value="SecY"/>
    <property type="match status" value="1"/>
</dbReference>
<comment type="subunit">
    <text evidence="11 12">Component of the Sec protein translocase complex. Heterotrimer consisting of SecY, SecE and SecG subunits. The heterotrimers can form oligomers, although 1 heterotrimer is thought to be able to translocate proteins. Interacts with the ribosome. Interacts with SecDF, and other proteins may be involved. Interacts with SecA.</text>
</comment>
<evidence type="ECO:0000256" key="15">
    <source>
        <dbReference type="RuleBase" id="RU004349"/>
    </source>
</evidence>
<dbReference type="PROSITE" id="PS00756">
    <property type="entry name" value="SECY_2"/>
    <property type="match status" value="1"/>
</dbReference>
<evidence type="ECO:0000256" key="2">
    <source>
        <dbReference type="ARBA" id="ARBA00005751"/>
    </source>
</evidence>
<evidence type="ECO:0000256" key="3">
    <source>
        <dbReference type="ARBA" id="ARBA00022448"/>
    </source>
</evidence>
<organism evidence="16 17">
    <name type="scientific">Pseudothermotoga lettingae (strain ATCC BAA-301 / DSM 14385 / NBRC 107922 / TMO)</name>
    <name type="common">Thermotoga lettingae</name>
    <dbReference type="NCBI Taxonomy" id="416591"/>
    <lineage>
        <taxon>Bacteria</taxon>
        <taxon>Thermotogati</taxon>
        <taxon>Thermotogota</taxon>
        <taxon>Thermotogae</taxon>
        <taxon>Thermotogales</taxon>
        <taxon>Thermotogaceae</taxon>
        <taxon>Pseudothermotoga</taxon>
    </lineage>
</organism>
<feature type="transmembrane region" description="Helical" evidence="12">
    <location>
        <begin position="181"/>
        <end position="200"/>
    </location>
</feature>
<keyword evidence="3 12" id="KW-0813">Transport</keyword>
<dbReference type="EMBL" id="CP000812">
    <property type="protein sequence ID" value="ABV33165.1"/>
    <property type="molecule type" value="Genomic_DNA"/>
</dbReference>
<keyword evidence="12" id="KW-1003">Cell membrane</keyword>
<keyword evidence="8 12" id="KW-0472">Membrane</keyword>
<dbReference type="GO" id="GO:0065002">
    <property type="term" value="P:intracellular protein transmembrane transport"/>
    <property type="evidence" value="ECO:0007669"/>
    <property type="project" value="UniProtKB-UniRule"/>
</dbReference>
<dbReference type="AlphaFoldDB" id="A8F4T1"/>
<feature type="transmembrane region" description="Helical" evidence="12">
    <location>
        <begin position="212"/>
        <end position="232"/>
    </location>
</feature>
<feature type="transmembrane region" description="Helical" evidence="12">
    <location>
        <begin position="387"/>
        <end position="405"/>
    </location>
</feature>
<keyword evidence="12" id="KW-0997">Cell inner membrane</keyword>
<keyword evidence="17" id="KW-1185">Reference proteome</keyword>
<name>A8F4T1_PSELT</name>
<keyword evidence="6 12" id="KW-1133">Transmembrane helix</keyword>
<evidence type="ECO:0000256" key="6">
    <source>
        <dbReference type="ARBA" id="ARBA00022989"/>
    </source>
</evidence>
<dbReference type="Proteomes" id="UP000002016">
    <property type="component" value="Chromosome"/>
</dbReference>
<dbReference type="PIRSF" id="PIRSF004557">
    <property type="entry name" value="SecY"/>
    <property type="match status" value="1"/>
</dbReference>
<dbReference type="GO" id="GO:0005886">
    <property type="term" value="C:plasma membrane"/>
    <property type="evidence" value="ECO:0007669"/>
    <property type="project" value="UniProtKB-SubCell"/>
</dbReference>
<dbReference type="InterPro" id="IPR002208">
    <property type="entry name" value="SecY/SEC61-alpha"/>
</dbReference>
<sequence>MWKALQNAFKIPELRNRILFTVATLIVFRLGIYIPIPGINIQAWGEAFKRFGESAAGGILSFYDVFTGGALENFSIFAMSVTPYINASIVLQLLSSVIPKLRDLLREGEEGRKKFAQYTRNLTVILGAFQSFIVSFSLVRQNPDIVSYGLNPFAFTMISTISMLAGTMFLLWLGDRITERGIGNGISILIFAGIVARYPNYFGRILLGRLNIFGWIFLIVVSLVTIAGIVYVQQAERRINIQYASRVTGRRIYGGASTYIPVKVNQGGVIPIIFASAIIMIPAAIAQMAGWETLRRILGPGSLLYVVIYGLLVFFFTYFYSVVVFDPHDVSENVRKYGGFIPGIRPGKSTEEYIQRIINRVTFMGALFLVLIALLPHLVQAVTNVDIIVGGTSTLIAVGVALDVVQQMEAHLIMRHYEGFIKKGRIKGR</sequence>
<dbReference type="FunFam" id="1.10.3370.10:FF:000001">
    <property type="entry name" value="Preprotein translocase subunit SecY"/>
    <property type="match status" value="1"/>
</dbReference>
<dbReference type="STRING" id="416591.Tlet_0599"/>
<dbReference type="InterPro" id="IPR023201">
    <property type="entry name" value="SecY_dom_sf"/>
</dbReference>
<evidence type="ECO:0000256" key="7">
    <source>
        <dbReference type="ARBA" id="ARBA00023010"/>
    </source>
</evidence>
<dbReference type="OrthoDB" id="9809248at2"/>
<feature type="transmembrane region" description="Helical" evidence="12">
    <location>
        <begin position="150"/>
        <end position="174"/>
    </location>
</feature>
<dbReference type="InterPro" id="IPR026593">
    <property type="entry name" value="SecY"/>
</dbReference>
<dbReference type="PANTHER" id="PTHR10906">
    <property type="entry name" value="SECY/SEC61-ALPHA FAMILY MEMBER"/>
    <property type="match status" value="1"/>
</dbReference>
<dbReference type="eggNOG" id="COG0201">
    <property type="taxonomic scope" value="Bacteria"/>
</dbReference>
<gene>
    <name evidence="12" type="primary">secY</name>
    <name evidence="16" type="ordered locus">Tlet_0599</name>
</gene>
<feature type="transmembrane region" description="Helical" evidence="12">
    <location>
        <begin position="303"/>
        <end position="325"/>
    </location>
</feature>
<feature type="transmembrane region" description="Helical" evidence="12">
    <location>
        <begin position="269"/>
        <end position="291"/>
    </location>
</feature>
<dbReference type="RefSeq" id="WP_012002646.1">
    <property type="nucleotide sequence ID" value="NC_009828.1"/>
</dbReference>
<proteinExistence type="inferred from homology"/>
<feature type="transmembrane region" description="Helical" evidence="12">
    <location>
        <begin position="74"/>
        <end position="98"/>
    </location>
</feature>
<dbReference type="SUPFAM" id="SSF103491">
    <property type="entry name" value="Preprotein translocase SecY subunit"/>
    <property type="match status" value="1"/>
</dbReference>
<evidence type="ECO:0000256" key="1">
    <source>
        <dbReference type="ARBA" id="ARBA00004429"/>
    </source>
</evidence>
<accession>A8F4T1</accession>
<feature type="transmembrane region" description="Helical" evidence="12">
    <location>
        <begin position="357"/>
        <end position="375"/>
    </location>
</feature>
<evidence type="ECO:0000256" key="5">
    <source>
        <dbReference type="ARBA" id="ARBA00022927"/>
    </source>
</evidence>
<evidence type="ECO:0000256" key="14">
    <source>
        <dbReference type="RuleBase" id="RU003484"/>
    </source>
</evidence>
<dbReference type="HOGENOM" id="CLU_030313_0_2_0"/>
<comment type="similarity">
    <text evidence="2 12 15">Belongs to the SecY/SEC61-alpha family.</text>
</comment>
<keyword evidence="4 12" id="KW-0812">Transmembrane</keyword>
<dbReference type="Pfam" id="PF00344">
    <property type="entry name" value="SecY"/>
    <property type="match status" value="1"/>
</dbReference>
<comment type="function">
    <text evidence="10 12 13">The central subunit of the protein translocation channel SecYEG. Consists of two halves formed by TMs 1-5 and 6-10. These two domains form a lateral gate at the front which open onto the bilayer between TMs 2 and 7, and are clamped together by SecE at the back. The channel is closed by both a pore ring composed of hydrophobic SecY resides and a short helix (helix 2A) on the extracellular side of the membrane which forms a plug. The plug probably moves laterally to allow the channel to open. The ring and the pore may move independently.</text>
</comment>
<feature type="transmembrane region" description="Helical" evidence="12">
    <location>
        <begin position="118"/>
        <end position="138"/>
    </location>
</feature>
<dbReference type="GO" id="GO:0006605">
    <property type="term" value="P:protein targeting"/>
    <property type="evidence" value="ECO:0007669"/>
    <property type="project" value="UniProtKB-UniRule"/>
</dbReference>
<feature type="transmembrane region" description="Helical" evidence="12">
    <location>
        <begin position="18"/>
        <end position="36"/>
    </location>
</feature>
<dbReference type="InterPro" id="IPR030659">
    <property type="entry name" value="SecY_CS"/>
</dbReference>
<evidence type="ECO:0000256" key="11">
    <source>
        <dbReference type="ARBA" id="ARBA00063838"/>
    </source>
</evidence>
<comment type="subcellular location">
    <subcellularLocation>
        <location evidence="1 12">Cell inner membrane</location>
        <topology evidence="1 12">Multi-pass membrane protein</topology>
    </subcellularLocation>
    <subcellularLocation>
        <location evidence="14">Membrane</location>
        <topology evidence="14">Multi-pass membrane protein</topology>
    </subcellularLocation>
</comment>
<evidence type="ECO:0000313" key="17">
    <source>
        <dbReference type="Proteomes" id="UP000002016"/>
    </source>
</evidence>
<dbReference type="GO" id="GO:0043952">
    <property type="term" value="P:protein transport by the Sec complex"/>
    <property type="evidence" value="ECO:0007669"/>
    <property type="project" value="UniProtKB-UniRule"/>
</dbReference>
<evidence type="ECO:0000313" key="16">
    <source>
        <dbReference type="EMBL" id="ABV33165.1"/>
    </source>
</evidence>
<reference evidence="16 17" key="1">
    <citation type="submission" date="2007-08" db="EMBL/GenBank/DDBJ databases">
        <title>Complete sequence of Thermotoga lettingae TMO.</title>
        <authorList>
            <consortium name="US DOE Joint Genome Institute"/>
            <person name="Copeland A."/>
            <person name="Lucas S."/>
            <person name="Lapidus A."/>
            <person name="Barry K."/>
            <person name="Glavina del Rio T."/>
            <person name="Dalin E."/>
            <person name="Tice H."/>
            <person name="Pitluck S."/>
            <person name="Foster B."/>
            <person name="Bruce D."/>
            <person name="Schmutz J."/>
            <person name="Larimer F."/>
            <person name="Land M."/>
            <person name="Hauser L."/>
            <person name="Kyrpides N."/>
            <person name="Mikhailova N."/>
            <person name="Nelson K."/>
            <person name="Gogarten J.P."/>
            <person name="Noll K."/>
            <person name="Richardson P."/>
        </authorList>
    </citation>
    <scope>NUCLEOTIDE SEQUENCE [LARGE SCALE GENOMIC DNA]</scope>
    <source>
        <strain evidence="17">ATCC BAA-301 / DSM 14385 / NBRC 107922 / TMO</strain>
    </source>
</reference>
<keyword evidence="5 12" id="KW-0653">Protein transport</keyword>
<dbReference type="KEGG" id="tle:Tlet_0599"/>
<reference evidence="16 17" key="2">
    <citation type="journal article" date="2009" name="Proc. Natl. Acad. Sci. U.S.A.">
        <title>On the chimeric nature, thermophilic origin, and phylogenetic placement of the Thermotogales.</title>
        <authorList>
            <person name="Zhaxybayeva O."/>
            <person name="Swithers K.S."/>
            <person name="Lapierre P."/>
            <person name="Fournier G.P."/>
            <person name="Bickhart D.M."/>
            <person name="DeBoy R.T."/>
            <person name="Nelson K.E."/>
            <person name="Nesbo C.L."/>
            <person name="Doolittle W.F."/>
            <person name="Gogarten J.P."/>
            <person name="Noll K.M."/>
        </authorList>
    </citation>
    <scope>NUCLEOTIDE SEQUENCE [LARGE SCALE GENOMIC DNA]</scope>
    <source>
        <strain evidence="17">ATCC BAA-301 / DSM 14385 / NBRC 107922 / TMO</strain>
    </source>
</reference>
<dbReference type="PROSITE" id="PS00755">
    <property type="entry name" value="SECY_1"/>
    <property type="match status" value="1"/>
</dbReference>
<dbReference type="NCBIfam" id="TIGR00967">
    <property type="entry name" value="3a0501s007"/>
    <property type="match status" value="1"/>
</dbReference>